<proteinExistence type="predicted"/>
<evidence type="ECO:0000313" key="16">
    <source>
        <dbReference type="Proteomes" id="UP000502248"/>
    </source>
</evidence>
<dbReference type="InterPro" id="IPR003660">
    <property type="entry name" value="HAMP_dom"/>
</dbReference>
<dbReference type="InterPro" id="IPR050736">
    <property type="entry name" value="Sensor_HK_Regulatory"/>
</dbReference>
<evidence type="ECO:0000256" key="7">
    <source>
        <dbReference type="ARBA" id="ARBA00022741"/>
    </source>
</evidence>
<evidence type="ECO:0000256" key="6">
    <source>
        <dbReference type="ARBA" id="ARBA00022679"/>
    </source>
</evidence>
<dbReference type="GO" id="GO:0005886">
    <property type="term" value="C:plasma membrane"/>
    <property type="evidence" value="ECO:0007669"/>
    <property type="project" value="UniProtKB-SubCell"/>
</dbReference>
<dbReference type="SUPFAM" id="SSF55874">
    <property type="entry name" value="ATPase domain of HSP90 chaperone/DNA topoisomerase II/histidine kinase"/>
    <property type="match status" value="1"/>
</dbReference>
<dbReference type="SUPFAM" id="SSF47384">
    <property type="entry name" value="Homodimeric domain of signal transducing histidine kinase"/>
    <property type="match status" value="1"/>
</dbReference>
<keyword evidence="6" id="KW-0808">Transferase</keyword>
<dbReference type="PROSITE" id="PS50885">
    <property type="entry name" value="HAMP"/>
    <property type="match status" value="1"/>
</dbReference>
<dbReference type="SMART" id="SM00388">
    <property type="entry name" value="HisKA"/>
    <property type="match status" value="1"/>
</dbReference>
<dbReference type="Gene3D" id="3.30.565.10">
    <property type="entry name" value="Histidine kinase-like ATPase, C-terminal domain"/>
    <property type="match status" value="1"/>
</dbReference>
<dbReference type="InterPro" id="IPR005467">
    <property type="entry name" value="His_kinase_dom"/>
</dbReference>
<evidence type="ECO:0000313" key="15">
    <source>
        <dbReference type="EMBL" id="QJD87991.1"/>
    </source>
</evidence>
<name>A0A7Z2VRS9_9BACL</name>
<dbReference type="FunFam" id="3.30.565.10:FF:000006">
    <property type="entry name" value="Sensor histidine kinase WalK"/>
    <property type="match status" value="1"/>
</dbReference>
<dbReference type="Proteomes" id="UP000502248">
    <property type="component" value="Chromosome"/>
</dbReference>
<dbReference type="InterPro" id="IPR036097">
    <property type="entry name" value="HisK_dim/P_sf"/>
</dbReference>
<evidence type="ECO:0000256" key="1">
    <source>
        <dbReference type="ARBA" id="ARBA00000085"/>
    </source>
</evidence>
<feature type="transmembrane region" description="Helical" evidence="12">
    <location>
        <begin position="15"/>
        <end position="36"/>
    </location>
</feature>
<dbReference type="InterPro" id="IPR003594">
    <property type="entry name" value="HATPase_dom"/>
</dbReference>
<dbReference type="EC" id="2.7.13.3" evidence="3"/>
<dbReference type="GO" id="GO:0005524">
    <property type="term" value="F:ATP binding"/>
    <property type="evidence" value="ECO:0007669"/>
    <property type="project" value="UniProtKB-KW"/>
</dbReference>
<dbReference type="InterPro" id="IPR036890">
    <property type="entry name" value="HATPase_C_sf"/>
</dbReference>
<dbReference type="Pfam" id="PF00512">
    <property type="entry name" value="HisKA"/>
    <property type="match status" value="1"/>
</dbReference>
<comment type="subcellular location">
    <subcellularLocation>
        <location evidence="2">Cell membrane</location>
        <topology evidence="2">Multi-pass membrane protein</topology>
    </subcellularLocation>
</comment>
<organism evidence="15 16">
    <name type="scientific">Cohnella herbarum</name>
    <dbReference type="NCBI Taxonomy" id="2728023"/>
    <lineage>
        <taxon>Bacteria</taxon>
        <taxon>Bacillati</taxon>
        <taxon>Bacillota</taxon>
        <taxon>Bacilli</taxon>
        <taxon>Bacillales</taxon>
        <taxon>Paenibacillaceae</taxon>
        <taxon>Cohnella</taxon>
    </lineage>
</organism>
<dbReference type="SMART" id="SM00387">
    <property type="entry name" value="HATPase_c"/>
    <property type="match status" value="1"/>
</dbReference>
<dbReference type="InterPro" id="IPR004358">
    <property type="entry name" value="Sig_transdc_His_kin-like_C"/>
</dbReference>
<evidence type="ECO:0000259" key="14">
    <source>
        <dbReference type="PROSITE" id="PS50885"/>
    </source>
</evidence>
<accession>A0A7Z2VRS9</accession>
<sequence>MKEMGKQFRPPRKHIYIILVFIHAAIASCWGIAYVIMGAIYRTWFPQFGHGLLRQYLTVFLCFFVLFLLMTLVRLFYAPVRQQMDWFLQMINAMKELSKGNFNVSLEMNKKFIGQFGPLVSGFNEMAVELNQMETMRQEFISNVSHEIQSPLTSIAGFARALQNDSLSPETRKHYLDIIETESKRLSRISDNLLKLTSLESNQHPFEAKPYRLDRQIRHIILSCEPLWQTKSIEMDVELPELTISADEDLMSQVWVNLLHNSIKFTPEGGTIRLRLARKQDLIQLDLIDSGKGISDEALPHLFERFYKEDKARDRSGGGSGLGLSIVQKIVHMHGGEVFAGNEPGLGAIFTIQLPLK</sequence>
<dbReference type="CDD" id="cd00082">
    <property type="entry name" value="HisKA"/>
    <property type="match status" value="1"/>
</dbReference>
<evidence type="ECO:0000256" key="12">
    <source>
        <dbReference type="SAM" id="Phobius"/>
    </source>
</evidence>
<dbReference type="InterPro" id="IPR003661">
    <property type="entry name" value="HisK_dim/P_dom"/>
</dbReference>
<dbReference type="Pfam" id="PF02518">
    <property type="entry name" value="HATPase_c"/>
    <property type="match status" value="1"/>
</dbReference>
<dbReference type="PROSITE" id="PS50109">
    <property type="entry name" value="HIS_KIN"/>
    <property type="match status" value="1"/>
</dbReference>
<keyword evidence="8 15" id="KW-0418">Kinase</keyword>
<keyword evidence="11 12" id="KW-0472">Membrane</keyword>
<dbReference type="FunFam" id="1.10.287.130:FF:000001">
    <property type="entry name" value="Two-component sensor histidine kinase"/>
    <property type="match status" value="1"/>
</dbReference>
<keyword evidence="16" id="KW-1185">Reference proteome</keyword>
<dbReference type="PROSITE" id="PS51257">
    <property type="entry name" value="PROKAR_LIPOPROTEIN"/>
    <property type="match status" value="1"/>
</dbReference>
<evidence type="ECO:0000256" key="11">
    <source>
        <dbReference type="ARBA" id="ARBA00023136"/>
    </source>
</evidence>
<dbReference type="PRINTS" id="PR00344">
    <property type="entry name" value="BCTRLSENSOR"/>
</dbReference>
<evidence type="ECO:0000256" key="3">
    <source>
        <dbReference type="ARBA" id="ARBA00012438"/>
    </source>
</evidence>
<keyword evidence="5" id="KW-0597">Phosphoprotein</keyword>
<dbReference type="PANTHER" id="PTHR43711">
    <property type="entry name" value="TWO-COMPONENT HISTIDINE KINASE"/>
    <property type="match status" value="1"/>
</dbReference>
<feature type="domain" description="HAMP" evidence="14">
    <location>
        <begin position="81"/>
        <end position="135"/>
    </location>
</feature>
<evidence type="ECO:0000256" key="8">
    <source>
        <dbReference type="ARBA" id="ARBA00022777"/>
    </source>
</evidence>
<feature type="transmembrane region" description="Helical" evidence="12">
    <location>
        <begin position="56"/>
        <end position="77"/>
    </location>
</feature>
<protein>
    <recommendedName>
        <fullName evidence="3">histidine kinase</fullName>
        <ecNumber evidence="3">2.7.13.3</ecNumber>
    </recommendedName>
</protein>
<evidence type="ECO:0000256" key="2">
    <source>
        <dbReference type="ARBA" id="ARBA00004651"/>
    </source>
</evidence>
<dbReference type="Gene3D" id="1.10.287.130">
    <property type="match status" value="1"/>
</dbReference>
<gene>
    <name evidence="15" type="ORF">HH215_05255</name>
</gene>
<feature type="domain" description="Histidine kinase" evidence="13">
    <location>
        <begin position="143"/>
        <end position="357"/>
    </location>
</feature>
<keyword evidence="10" id="KW-0902">Two-component regulatory system</keyword>
<reference evidence="15 16" key="1">
    <citation type="submission" date="2020-04" db="EMBL/GenBank/DDBJ databases">
        <title>Genome sequencing of novel species.</title>
        <authorList>
            <person name="Heo J."/>
            <person name="Kim S.-J."/>
            <person name="Kim J.-S."/>
            <person name="Hong S.-B."/>
            <person name="Kwon S.-W."/>
        </authorList>
    </citation>
    <scope>NUCLEOTIDE SEQUENCE [LARGE SCALE GENOMIC DNA]</scope>
    <source>
        <strain evidence="15 16">MFER-1</strain>
    </source>
</reference>
<evidence type="ECO:0000256" key="9">
    <source>
        <dbReference type="ARBA" id="ARBA00022840"/>
    </source>
</evidence>
<keyword evidence="7" id="KW-0547">Nucleotide-binding</keyword>
<evidence type="ECO:0000259" key="13">
    <source>
        <dbReference type="PROSITE" id="PS50109"/>
    </source>
</evidence>
<dbReference type="KEGG" id="cheb:HH215_05255"/>
<comment type="catalytic activity">
    <reaction evidence="1">
        <text>ATP + protein L-histidine = ADP + protein N-phospho-L-histidine.</text>
        <dbReference type="EC" id="2.7.13.3"/>
    </reaction>
</comment>
<evidence type="ECO:0000256" key="4">
    <source>
        <dbReference type="ARBA" id="ARBA00022475"/>
    </source>
</evidence>
<keyword evidence="12" id="KW-1133">Transmembrane helix</keyword>
<evidence type="ECO:0000256" key="10">
    <source>
        <dbReference type="ARBA" id="ARBA00023012"/>
    </source>
</evidence>
<keyword evidence="4" id="KW-1003">Cell membrane</keyword>
<dbReference type="EMBL" id="CP051680">
    <property type="protein sequence ID" value="QJD87991.1"/>
    <property type="molecule type" value="Genomic_DNA"/>
</dbReference>
<dbReference type="CDD" id="cd06225">
    <property type="entry name" value="HAMP"/>
    <property type="match status" value="1"/>
</dbReference>
<dbReference type="AlphaFoldDB" id="A0A7Z2VRS9"/>
<dbReference type="PANTHER" id="PTHR43711:SF1">
    <property type="entry name" value="HISTIDINE KINASE 1"/>
    <property type="match status" value="1"/>
</dbReference>
<keyword evidence="9" id="KW-0067">ATP-binding</keyword>
<dbReference type="GO" id="GO:0000155">
    <property type="term" value="F:phosphorelay sensor kinase activity"/>
    <property type="evidence" value="ECO:0007669"/>
    <property type="project" value="InterPro"/>
</dbReference>
<evidence type="ECO:0000256" key="5">
    <source>
        <dbReference type="ARBA" id="ARBA00022553"/>
    </source>
</evidence>
<dbReference type="CDD" id="cd00075">
    <property type="entry name" value="HATPase"/>
    <property type="match status" value="1"/>
</dbReference>
<keyword evidence="12" id="KW-0812">Transmembrane</keyword>